<gene>
    <name evidence="1" type="ORF">MMF98_23285</name>
</gene>
<evidence type="ECO:0000313" key="2">
    <source>
        <dbReference type="Proteomes" id="UP001139447"/>
    </source>
</evidence>
<dbReference type="RefSeq" id="WP_243309748.1">
    <property type="nucleotide sequence ID" value="NZ_JALGBI010000004.1"/>
</dbReference>
<keyword evidence="2" id="KW-1185">Reference proteome</keyword>
<name>A0A9X2AQL5_9BURK</name>
<protein>
    <submittedName>
        <fullName evidence="1">Uncharacterized protein</fullName>
    </submittedName>
</protein>
<organism evidence="1 2">
    <name type="scientific">Variovorax terrae</name>
    <dbReference type="NCBI Taxonomy" id="2923278"/>
    <lineage>
        <taxon>Bacteria</taxon>
        <taxon>Pseudomonadati</taxon>
        <taxon>Pseudomonadota</taxon>
        <taxon>Betaproteobacteria</taxon>
        <taxon>Burkholderiales</taxon>
        <taxon>Comamonadaceae</taxon>
        <taxon>Variovorax</taxon>
    </lineage>
</organism>
<dbReference type="EMBL" id="JALGBI010000004">
    <property type="protein sequence ID" value="MCJ0766145.1"/>
    <property type="molecule type" value="Genomic_DNA"/>
</dbReference>
<accession>A0A9X2AQL5</accession>
<comment type="caution">
    <text evidence="1">The sequence shown here is derived from an EMBL/GenBank/DDBJ whole genome shotgun (WGS) entry which is preliminary data.</text>
</comment>
<dbReference type="Proteomes" id="UP001139447">
    <property type="component" value="Unassembled WGS sequence"/>
</dbReference>
<reference evidence="1" key="1">
    <citation type="submission" date="2022-03" db="EMBL/GenBank/DDBJ databases">
        <authorList>
            <person name="Woo C.Y."/>
        </authorList>
    </citation>
    <scope>NUCLEOTIDE SEQUENCE</scope>
    <source>
        <strain evidence="1">CYS-02</strain>
    </source>
</reference>
<dbReference type="AlphaFoldDB" id="A0A9X2AQL5"/>
<proteinExistence type="predicted"/>
<sequence>MFDFLMKRRLCAIAPPLSTPPDMAYRLRSWPPLNGSARTAGVLRTLTRMTLGPMSAQRFVTGSGLTQADGERLLKRLVDADYVEEIDIKAFRRT</sequence>
<evidence type="ECO:0000313" key="1">
    <source>
        <dbReference type="EMBL" id="MCJ0766145.1"/>
    </source>
</evidence>